<evidence type="ECO:0000256" key="1">
    <source>
        <dbReference type="SAM" id="MobiDB-lite"/>
    </source>
</evidence>
<feature type="compositionally biased region" description="Low complexity" evidence="1">
    <location>
        <begin position="31"/>
        <end position="55"/>
    </location>
</feature>
<dbReference type="eggNOG" id="COG0614">
    <property type="taxonomic scope" value="Bacteria"/>
</dbReference>
<dbReference type="SUPFAM" id="SSF53807">
    <property type="entry name" value="Helical backbone' metal receptor"/>
    <property type="match status" value="1"/>
</dbReference>
<evidence type="ECO:0000256" key="2">
    <source>
        <dbReference type="SAM" id="SignalP"/>
    </source>
</evidence>
<dbReference type="KEGG" id="slr:L21SP2_2858"/>
<feature type="chain" id="PRO_5004742001" evidence="2">
    <location>
        <begin position="26"/>
        <end position="348"/>
    </location>
</feature>
<feature type="region of interest" description="Disordered" evidence="1">
    <location>
        <begin position="31"/>
        <end position="56"/>
    </location>
</feature>
<name>V5WM66_9SPIO</name>
<evidence type="ECO:0000313" key="4">
    <source>
        <dbReference type="EMBL" id="AHC16206.1"/>
    </source>
</evidence>
<dbReference type="GO" id="GO:0071281">
    <property type="term" value="P:cellular response to iron ion"/>
    <property type="evidence" value="ECO:0007669"/>
    <property type="project" value="TreeGrafter"/>
</dbReference>
<evidence type="ECO:0000259" key="3">
    <source>
        <dbReference type="PROSITE" id="PS50983"/>
    </source>
</evidence>
<dbReference type="Pfam" id="PF01497">
    <property type="entry name" value="Peripla_BP_2"/>
    <property type="match status" value="1"/>
</dbReference>
<gene>
    <name evidence="4" type="ORF">L21SP2_2858</name>
</gene>
<dbReference type="Proteomes" id="UP000018680">
    <property type="component" value="Chromosome"/>
</dbReference>
<dbReference type="PROSITE" id="PS50983">
    <property type="entry name" value="FE_B12_PBP"/>
    <property type="match status" value="1"/>
</dbReference>
<dbReference type="InterPro" id="IPR002491">
    <property type="entry name" value="ABC_transptr_periplasmic_BD"/>
</dbReference>
<keyword evidence="2" id="KW-0732">Signal</keyword>
<dbReference type="AlphaFoldDB" id="V5WM66"/>
<organism evidence="4 5">
    <name type="scientific">Salinispira pacifica</name>
    <dbReference type="NCBI Taxonomy" id="1307761"/>
    <lineage>
        <taxon>Bacteria</taxon>
        <taxon>Pseudomonadati</taxon>
        <taxon>Spirochaetota</taxon>
        <taxon>Spirochaetia</taxon>
        <taxon>Spirochaetales</taxon>
        <taxon>Spirochaetaceae</taxon>
        <taxon>Salinispira</taxon>
    </lineage>
</organism>
<evidence type="ECO:0000313" key="5">
    <source>
        <dbReference type="Proteomes" id="UP000018680"/>
    </source>
</evidence>
<proteinExistence type="predicted"/>
<protein>
    <submittedName>
        <fullName evidence="4">Vitamin B12 ABC transporter, B12-binding component BtuF</fullName>
    </submittedName>
</protein>
<feature type="signal peptide" evidence="2">
    <location>
        <begin position="1"/>
        <end position="25"/>
    </location>
</feature>
<dbReference type="PANTHER" id="PTHR30535">
    <property type="entry name" value="VITAMIN B12-BINDING PROTEIN"/>
    <property type="match status" value="1"/>
</dbReference>
<feature type="domain" description="Fe/B12 periplasmic-binding" evidence="3">
    <location>
        <begin position="84"/>
        <end position="348"/>
    </location>
</feature>
<dbReference type="Gene3D" id="3.40.50.1980">
    <property type="entry name" value="Nitrogenase molybdenum iron protein domain"/>
    <property type="match status" value="2"/>
</dbReference>
<dbReference type="InterPro" id="IPR050902">
    <property type="entry name" value="ABC_Transporter_SBP"/>
</dbReference>
<accession>V5WM66</accession>
<dbReference type="EMBL" id="CP006939">
    <property type="protein sequence ID" value="AHC16206.1"/>
    <property type="molecule type" value="Genomic_DNA"/>
</dbReference>
<dbReference type="HOGENOM" id="CLU_038034_2_4_12"/>
<keyword evidence="5" id="KW-1185">Reference proteome</keyword>
<dbReference type="PANTHER" id="PTHR30535:SF34">
    <property type="entry name" value="MOLYBDATE-BINDING PROTEIN MOLA"/>
    <property type="match status" value="1"/>
</dbReference>
<sequence>MIFSMKRAVAGLLLALVLVFPLAAAGSGEQTAETPSAAAESAVPSESPSDSTPETADAIVRTSYPLTVKDGLNNEVTIQSEPESVASLTLFSDEVLMDLISTRRLAAITSLASDPVYSNVADRAEEVPRQIDLNVELLIEMYPDMVFVANWSDQSKVEQLEQAGLTVYRIQTPVTMNGIREEILKLGRILNAPEEARRIVDEMNRTLEDVSLALENLEPEEKLRTMDYNTWGSASGGDTTWNIILDHAGLINIAASYGSDDYGQVPVSKELLIAEQPDLLFLPGWVWGEPEAAEGFKDEVQSDPSLQDVPAVENRRLYMVPEHLKSTYSQYIADSVRFVAERAYPGLF</sequence>
<dbReference type="STRING" id="1307761.L21SP2_2858"/>
<reference evidence="4 5" key="1">
    <citation type="journal article" date="2015" name="Stand. Genomic Sci.">
        <title>Complete genome sequence and description of Salinispira pacifica gen. nov., sp. nov., a novel spirochaete isolated form a hypersaline microbial mat.</title>
        <authorList>
            <person name="Ben Hania W."/>
            <person name="Joseph M."/>
            <person name="Schumann P."/>
            <person name="Bunk B."/>
            <person name="Fiebig A."/>
            <person name="Sproer C."/>
            <person name="Klenk H.P."/>
            <person name="Fardeau M.L."/>
            <person name="Spring S."/>
        </authorList>
    </citation>
    <scope>NUCLEOTIDE SEQUENCE [LARGE SCALE GENOMIC DNA]</scope>
    <source>
        <strain evidence="4 5">L21-RPul-D2</strain>
    </source>
</reference>
<dbReference type="RefSeq" id="WP_024269103.1">
    <property type="nucleotide sequence ID" value="NC_023035.1"/>
</dbReference>
<dbReference type="OrthoDB" id="368509at2"/>